<organism evidence="1 2">
    <name type="scientific">Candidatus Contendobacter odensis Run_B_J11</name>
    <dbReference type="NCBI Taxonomy" id="1400861"/>
    <lineage>
        <taxon>Bacteria</taxon>
        <taxon>Pseudomonadati</taxon>
        <taxon>Pseudomonadota</taxon>
        <taxon>Gammaproteobacteria</taxon>
        <taxon>Candidatus Competibacteraceae</taxon>
        <taxon>Candidatus Contendibacter</taxon>
    </lineage>
</organism>
<dbReference type="Proteomes" id="UP000019184">
    <property type="component" value="Unassembled WGS sequence"/>
</dbReference>
<comment type="caution">
    <text evidence="1">The sequence shown here is derived from an EMBL/GenBank/DDBJ whole genome shotgun (WGS) entry which is preliminary data.</text>
</comment>
<dbReference type="AlphaFoldDB" id="A0A7U7GE23"/>
<reference evidence="1 2" key="1">
    <citation type="journal article" date="2014" name="ISME J.">
        <title>Candidatus Competibacter-lineage genomes retrieved from metagenomes reveal functional metabolic diversity.</title>
        <authorList>
            <person name="McIlroy S.J."/>
            <person name="Albertsen M."/>
            <person name="Andresen E.K."/>
            <person name="Saunders A.M."/>
            <person name="Kristiansen R."/>
            <person name="Stokholm-Bjerregaard M."/>
            <person name="Nielsen K.L."/>
            <person name="Nielsen P.H."/>
        </authorList>
    </citation>
    <scope>NUCLEOTIDE SEQUENCE [LARGE SCALE GENOMIC DNA]</scope>
    <source>
        <strain evidence="1 2">Run_B_J11</strain>
    </source>
</reference>
<gene>
    <name evidence="1" type="ORF">BN874_450003</name>
</gene>
<sequence>MRWRSSRCDESKWYFWDAEKYVFFNTGSAQTHQLSQFAVDILTLLKTQPLELSELIEQLAGVYENLEFDAETVAYLQETMVLLDGIGLIEPEMM</sequence>
<dbReference type="RefSeq" id="WP_034435046.1">
    <property type="nucleotide sequence ID" value="NZ_CBTK010000260.1"/>
</dbReference>
<protein>
    <recommendedName>
        <fullName evidence="3">HPr-rel-A system PqqD family protein</fullName>
    </recommendedName>
</protein>
<accession>A0A7U7GE23</accession>
<name>A0A7U7GE23_9GAMM</name>
<proteinExistence type="predicted"/>
<evidence type="ECO:0008006" key="3">
    <source>
        <dbReference type="Google" id="ProtNLM"/>
    </source>
</evidence>
<dbReference type="EMBL" id="CBTK010000260">
    <property type="protein sequence ID" value="CDH46365.1"/>
    <property type="molecule type" value="Genomic_DNA"/>
</dbReference>
<evidence type="ECO:0000313" key="1">
    <source>
        <dbReference type="EMBL" id="CDH46365.1"/>
    </source>
</evidence>
<keyword evidence="2" id="KW-1185">Reference proteome</keyword>
<evidence type="ECO:0000313" key="2">
    <source>
        <dbReference type="Proteomes" id="UP000019184"/>
    </source>
</evidence>